<dbReference type="EMBL" id="CAJVQC010102916">
    <property type="protein sequence ID" value="CAG8832126.1"/>
    <property type="molecule type" value="Genomic_DNA"/>
</dbReference>
<proteinExistence type="predicted"/>
<dbReference type="Proteomes" id="UP000789920">
    <property type="component" value="Unassembled WGS sequence"/>
</dbReference>
<sequence length="68" mass="7652">LKLNWTNQKSILASKITLPYPVIKPRKIAVVKDDLPEDILANLPADPNLDLLTTNELEKSIMGRKKSQ</sequence>
<feature type="non-terminal residue" evidence="1">
    <location>
        <position position="1"/>
    </location>
</feature>
<reference evidence="1" key="1">
    <citation type="submission" date="2021-06" db="EMBL/GenBank/DDBJ databases">
        <authorList>
            <person name="Kallberg Y."/>
            <person name="Tangrot J."/>
            <person name="Rosling A."/>
        </authorList>
    </citation>
    <scope>NUCLEOTIDE SEQUENCE</scope>
    <source>
        <strain evidence="1">MA461A</strain>
    </source>
</reference>
<evidence type="ECO:0000313" key="2">
    <source>
        <dbReference type="Proteomes" id="UP000789920"/>
    </source>
</evidence>
<accession>A0ACA9S947</accession>
<keyword evidence="2" id="KW-1185">Reference proteome</keyword>
<evidence type="ECO:0000313" key="1">
    <source>
        <dbReference type="EMBL" id="CAG8832126.1"/>
    </source>
</evidence>
<organism evidence="1 2">
    <name type="scientific">Racocetra persica</name>
    <dbReference type="NCBI Taxonomy" id="160502"/>
    <lineage>
        <taxon>Eukaryota</taxon>
        <taxon>Fungi</taxon>
        <taxon>Fungi incertae sedis</taxon>
        <taxon>Mucoromycota</taxon>
        <taxon>Glomeromycotina</taxon>
        <taxon>Glomeromycetes</taxon>
        <taxon>Diversisporales</taxon>
        <taxon>Gigasporaceae</taxon>
        <taxon>Racocetra</taxon>
    </lineage>
</organism>
<name>A0ACA9S947_9GLOM</name>
<protein>
    <submittedName>
        <fullName evidence="1">2193_t:CDS:1</fullName>
    </submittedName>
</protein>
<comment type="caution">
    <text evidence="1">The sequence shown here is derived from an EMBL/GenBank/DDBJ whole genome shotgun (WGS) entry which is preliminary data.</text>
</comment>
<gene>
    <name evidence="1" type="ORF">RPERSI_LOCUS28358</name>
</gene>